<dbReference type="PANTHER" id="PTHR42953:SF8">
    <property type="entry name" value="ZINT DOMAIN-CONTAINING PROTEIN"/>
    <property type="match status" value="1"/>
</dbReference>
<dbReference type="InterPro" id="IPR006127">
    <property type="entry name" value="ZnuA-like"/>
</dbReference>
<reference evidence="8" key="1">
    <citation type="journal article" date="2019" name="Int. J. Syst. Evol. Microbiol.">
        <title>The Global Catalogue of Microorganisms (GCM) 10K type strain sequencing project: providing services to taxonomists for standard genome sequencing and annotation.</title>
        <authorList>
            <consortium name="The Broad Institute Genomics Platform"/>
            <consortium name="The Broad Institute Genome Sequencing Center for Infectious Disease"/>
            <person name="Wu L."/>
            <person name="Ma J."/>
        </authorList>
    </citation>
    <scope>NUCLEOTIDE SEQUENCE [LARGE SCALE GENOMIC DNA]</scope>
    <source>
        <strain evidence="8">CGMCC 1.12942</strain>
    </source>
</reference>
<name>A0ABW2RGV7_9BACL</name>
<dbReference type="SUPFAM" id="SSF53807">
    <property type="entry name" value="Helical backbone' metal receptor"/>
    <property type="match status" value="1"/>
</dbReference>
<comment type="similarity">
    <text evidence="3">Belongs to the bacterial solute-binding protein 9 family.</text>
</comment>
<evidence type="ECO:0000313" key="7">
    <source>
        <dbReference type="EMBL" id="MFC7440198.1"/>
    </source>
</evidence>
<keyword evidence="8" id="KW-1185">Reference proteome</keyword>
<dbReference type="CDD" id="cd01017">
    <property type="entry name" value="AdcA"/>
    <property type="match status" value="1"/>
</dbReference>
<comment type="caution">
    <text evidence="7">The sequence shown here is derived from an EMBL/GenBank/DDBJ whole genome shotgun (WGS) entry which is preliminary data.</text>
</comment>
<keyword evidence="1 3" id="KW-0813">Transport</keyword>
<dbReference type="EMBL" id="JBHTBW010000006">
    <property type="protein sequence ID" value="MFC7440198.1"/>
    <property type="molecule type" value="Genomic_DNA"/>
</dbReference>
<dbReference type="PRINTS" id="PR00690">
    <property type="entry name" value="ADHESNFAMILY"/>
</dbReference>
<keyword evidence="4" id="KW-0175">Coiled coil</keyword>
<dbReference type="PROSITE" id="PS51257">
    <property type="entry name" value="PROKAR_LIPOPROTEIN"/>
    <property type="match status" value="1"/>
</dbReference>
<feature type="coiled-coil region" evidence="4">
    <location>
        <begin position="163"/>
        <end position="197"/>
    </location>
</feature>
<dbReference type="Proteomes" id="UP001596500">
    <property type="component" value="Unassembled WGS sequence"/>
</dbReference>
<dbReference type="InterPro" id="IPR006128">
    <property type="entry name" value="Lipoprotein_PsaA-like"/>
</dbReference>
<accession>A0ABW2RGV7</accession>
<dbReference type="InterPro" id="IPR006129">
    <property type="entry name" value="AdhesinB"/>
</dbReference>
<dbReference type="InterPro" id="IPR050492">
    <property type="entry name" value="Bact_metal-bind_prot9"/>
</dbReference>
<feature type="chain" id="PRO_5045928973" evidence="6">
    <location>
        <begin position="23"/>
        <end position="314"/>
    </location>
</feature>
<feature type="signal peptide" evidence="6">
    <location>
        <begin position="1"/>
        <end position="22"/>
    </location>
</feature>
<keyword evidence="2 6" id="KW-0732">Signal</keyword>
<organism evidence="7 8">
    <name type="scientific">Laceyella putida</name>
    <dbReference type="NCBI Taxonomy" id="110101"/>
    <lineage>
        <taxon>Bacteria</taxon>
        <taxon>Bacillati</taxon>
        <taxon>Bacillota</taxon>
        <taxon>Bacilli</taxon>
        <taxon>Bacillales</taxon>
        <taxon>Thermoactinomycetaceae</taxon>
        <taxon>Laceyella</taxon>
    </lineage>
</organism>
<evidence type="ECO:0000313" key="8">
    <source>
        <dbReference type="Proteomes" id="UP001596500"/>
    </source>
</evidence>
<dbReference type="Gene3D" id="3.40.50.1980">
    <property type="entry name" value="Nitrogenase molybdenum iron protein domain"/>
    <property type="match status" value="2"/>
</dbReference>
<sequence length="314" mass="34813">MKKWLVALVAVLVILTGCQSKTASKSNGNPDKLQIYTSLFPFEDFAKKIGGEHVEVTNLIPPGVEPHDFELTARDMAALSEADVFIYNGAGLEAWAGKAVTNLDPKQTLVVEATKNLPLLKMEEHEHGKEHGAEHAHGDVDPHAWLDPSLAKKQAEAIRDALIKRDSANKADYNKNFEQLEAELDKLDSEFQAMVKRAPKKEFAVSHAAFGYLAHRYGLEQLAISGLSPSDEPSPQELKHIIEEVREHEIKVILFETLVSSKIAEVVKREVKAEALVLNPLEGLTEEEKAQGLDYFKVMRKNKDHLAKALGATQ</sequence>
<evidence type="ECO:0000256" key="6">
    <source>
        <dbReference type="SAM" id="SignalP"/>
    </source>
</evidence>
<evidence type="ECO:0000256" key="1">
    <source>
        <dbReference type="ARBA" id="ARBA00022448"/>
    </source>
</evidence>
<dbReference type="RefSeq" id="WP_379863415.1">
    <property type="nucleotide sequence ID" value="NZ_JBHTBW010000006.1"/>
</dbReference>
<protein>
    <submittedName>
        <fullName evidence="7">Metal ABC transporter substrate-binding protein</fullName>
    </submittedName>
</protein>
<feature type="compositionally biased region" description="Basic and acidic residues" evidence="5">
    <location>
        <begin position="126"/>
        <end position="144"/>
    </location>
</feature>
<proteinExistence type="inferred from homology"/>
<feature type="region of interest" description="Disordered" evidence="5">
    <location>
        <begin position="126"/>
        <end position="145"/>
    </location>
</feature>
<dbReference type="Pfam" id="PF01297">
    <property type="entry name" value="ZnuA"/>
    <property type="match status" value="1"/>
</dbReference>
<dbReference type="PANTHER" id="PTHR42953">
    <property type="entry name" value="HIGH-AFFINITY ZINC UPTAKE SYSTEM PROTEIN ZNUA-RELATED"/>
    <property type="match status" value="1"/>
</dbReference>
<gene>
    <name evidence="7" type="ORF">ACFQNG_03335</name>
</gene>
<evidence type="ECO:0000256" key="3">
    <source>
        <dbReference type="RuleBase" id="RU003512"/>
    </source>
</evidence>
<evidence type="ECO:0000256" key="2">
    <source>
        <dbReference type="ARBA" id="ARBA00022729"/>
    </source>
</evidence>
<evidence type="ECO:0000256" key="4">
    <source>
        <dbReference type="SAM" id="Coils"/>
    </source>
</evidence>
<evidence type="ECO:0000256" key="5">
    <source>
        <dbReference type="SAM" id="MobiDB-lite"/>
    </source>
</evidence>
<dbReference type="PRINTS" id="PR00691">
    <property type="entry name" value="ADHESINB"/>
</dbReference>